<dbReference type="InterPro" id="IPR000352">
    <property type="entry name" value="Pep_chain_release_fac_I"/>
</dbReference>
<dbReference type="GO" id="GO:0003747">
    <property type="term" value="F:translation release factor activity"/>
    <property type="evidence" value="ECO:0007669"/>
    <property type="project" value="InterPro"/>
</dbReference>
<evidence type="ECO:0000256" key="1">
    <source>
        <dbReference type="ARBA" id="ARBA00004173"/>
    </source>
</evidence>
<dbReference type="InterPro" id="IPR045853">
    <property type="entry name" value="Pep_chain_release_fac_I_sf"/>
</dbReference>
<dbReference type="Gene3D" id="3.30.160.20">
    <property type="match status" value="1"/>
</dbReference>
<accession>A0A6J1S1S4</accession>
<protein>
    <submittedName>
        <fullName evidence="8">Mitochondrial translation release factor in rescue isoform X1</fullName>
    </submittedName>
</protein>
<dbReference type="KEGG" id="foc:113204242"/>
<dbReference type="AlphaFoldDB" id="A0A6J1S1S4"/>
<dbReference type="GeneID" id="113204242"/>
<keyword evidence="4" id="KW-0496">Mitochondrion</keyword>
<feature type="region of interest" description="Disordered" evidence="5">
    <location>
        <begin position="134"/>
        <end position="157"/>
    </location>
</feature>
<dbReference type="GO" id="GO:0005739">
    <property type="term" value="C:mitochondrion"/>
    <property type="evidence" value="ECO:0007669"/>
    <property type="project" value="UniProtKB-SubCell"/>
</dbReference>
<evidence type="ECO:0000256" key="4">
    <source>
        <dbReference type="ARBA" id="ARBA00023128"/>
    </source>
</evidence>
<dbReference type="InterPro" id="IPR052405">
    <property type="entry name" value="Mito_Transl_Release_Factor"/>
</dbReference>
<dbReference type="Proteomes" id="UP000504606">
    <property type="component" value="Unplaced"/>
</dbReference>
<evidence type="ECO:0000313" key="7">
    <source>
        <dbReference type="Proteomes" id="UP000504606"/>
    </source>
</evidence>
<gene>
    <name evidence="8" type="primary">LOC113204242</name>
</gene>
<dbReference type="RefSeq" id="XP_026275134.1">
    <property type="nucleotide sequence ID" value="XM_026419349.2"/>
</dbReference>
<organism evidence="7 8">
    <name type="scientific">Frankliniella occidentalis</name>
    <name type="common">Western flower thrips</name>
    <name type="synonym">Euthrips occidentalis</name>
    <dbReference type="NCBI Taxonomy" id="133901"/>
    <lineage>
        <taxon>Eukaryota</taxon>
        <taxon>Metazoa</taxon>
        <taxon>Ecdysozoa</taxon>
        <taxon>Arthropoda</taxon>
        <taxon>Hexapoda</taxon>
        <taxon>Insecta</taxon>
        <taxon>Pterygota</taxon>
        <taxon>Neoptera</taxon>
        <taxon>Paraneoptera</taxon>
        <taxon>Thysanoptera</taxon>
        <taxon>Terebrantia</taxon>
        <taxon>Thripoidea</taxon>
        <taxon>Thripidae</taxon>
        <taxon>Frankliniella</taxon>
    </lineage>
</organism>
<feature type="compositionally biased region" description="Basic and acidic residues" evidence="5">
    <location>
        <begin position="147"/>
        <end position="157"/>
    </location>
</feature>
<name>A0A6J1S1S4_FRAOC</name>
<reference evidence="8" key="1">
    <citation type="submission" date="2025-08" db="UniProtKB">
        <authorList>
            <consortium name="RefSeq"/>
        </authorList>
    </citation>
    <scope>IDENTIFICATION</scope>
    <source>
        <tissue evidence="8">Whole organism</tissue>
    </source>
</reference>
<evidence type="ECO:0000313" key="8">
    <source>
        <dbReference type="RefSeq" id="XP_026275134.1"/>
    </source>
</evidence>
<comment type="subcellular location">
    <subcellularLocation>
        <location evidence="1">Mitochondrion</location>
    </subcellularLocation>
</comment>
<dbReference type="PANTHER" id="PTHR46203">
    <property type="entry name" value="PROBABLE PEPTIDE CHAIN RELEASE FACTOR C12ORF65"/>
    <property type="match status" value="1"/>
</dbReference>
<evidence type="ECO:0000256" key="5">
    <source>
        <dbReference type="SAM" id="MobiDB-lite"/>
    </source>
</evidence>
<dbReference type="SUPFAM" id="SSF75620">
    <property type="entry name" value="Release factor"/>
    <property type="match status" value="1"/>
</dbReference>
<keyword evidence="3" id="KW-0809">Transit peptide</keyword>
<evidence type="ECO:0000256" key="2">
    <source>
        <dbReference type="ARBA" id="ARBA00010835"/>
    </source>
</evidence>
<comment type="similarity">
    <text evidence="2">Belongs to the prokaryotic/mitochondrial release factor family.</text>
</comment>
<dbReference type="PANTHER" id="PTHR46203:SF1">
    <property type="entry name" value="MITOCHONDRIAL TRANSLATION RELEASE FACTOR IN RESCUE"/>
    <property type="match status" value="1"/>
</dbReference>
<evidence type="ECO:0000256" key="3">
    <source>
        <dbReference type="ARBA" id="ARBA00022946"/>
    </source>
</evidence>
<dbReference type="OrthoDB" id="277888at2759"/>
<keyword evidence="7" id="KW-1185">Reference proteome</keyword>
<evidence type="ECO:0000259" key="6">
    <source>
        <dbReference type="Pfam" id="PF00472"/>
    </source>
</evidence>
<proteinExistence type="inferred from homology"/>
<sequence length="157" mass="17739">MFPVLKTLRSFGLPSGLRIPFLARSKFTPDTSKVPELQEEDLHEQFVRGSGPGGQSVNKSSNCVLLKHLPSGIVVRCHESRSLDQNRKIARVRLTQLLDNFINGEDSVEAQTKRENKRVSEITAAIKKERREKIRKLKESVANANDSKTKNDPHEHT</sequence>
<feature type="domain" description="Prokaryotic-type class I peptide chain release factors" evidence="6">
    <location>
        <begin position="36"/>
        <end position="133"/>
    </location>
</feature>
<dbReference type="Pfam" id="PF00472">
    <property type="entry name" value="RF-1"/>
    <property type="match status" value="1"/>
</dbReference>